<evidence type="ECO:0000259" key="9">
    <source>
        <dbReference type="PROSITE" id="PS00651"/>
    </source>
</evidence>
<comment type="function">
    <text evidence="7">Binds to the 23S rRNA.</text>
</comment>
<dbReference type="InterPro" id="IPR000244">
    <property type="entry name" value="Ribosomal_bL9"/>
</dbReference>
<gene>
    <name evidence="7 10" type="primary">rplI</name>
    <name evidence="10" type="ORF">QGN29_12425</name>
</gene>
<reference evidence="10" key="1">
    <citation type="submission" date="2023-04" db="EMBL/GenBank/DDBJ databases">
        <title>Complete genome sequence of Temperatibacter marinus.</title>
        <authorList>
            <person name="Rong J.-C."/>
            <person name="Yi M.-L."/>
            <person name="Zhao Q."/>
        </authorList>
    </citation>
    <scope>NUCLEOTIDE SEQUENCE</scope>
    <source>
        <strain evidence="10">NBRC 110045</strain>
    </source>
</reference>
<dbReference type="InterPro" id="IPR020069">
    <property type="entry name" value="Ribosomal_bL9_C"/>
</dbReference>
<dbReference type="SUPFAM" id="SSF55658">
    <property type="entry name" value="L9 N-domain-like"/>
    <property type="match status" value="1"/>
</dbReference>
<dbReference type="NCBIfam" id="TIGR00158">
    <property type="entry name" value="L9"/>
    <property type="match status" value="1"/>
</dbReference>
<dbReference type="PROSITE" id="PS00651">
    <property type="entry name" value="RIBOSOMAL_L9"/>
    <property type="match status" value="1"/>
</dbReference>
<evidence type="ECO:0000256" key="4">
    <source>
        <dbReference type="ARBA" id="ARBA00022980"/>
    </source>
</evidence>
<dbReference type="InterPro" id="IPR009027">
    <property type="entry name" value="Ribosomal_bL9/RNase_H1_N"/>
</dbReference>
<accession>A0AA52ECV4</accession>
<evidence type="ECO:0000256" key="6">
    <source>
        <dbReference type="ARBA" id="ARBA00035292"/>
    </source>
</evidence>
<comment type="similarity">
    <text evidence="1 7">Belongs to the bacterial ribosomal protein bL9 family.</text>
</comment>
<dbReference type="InterPro" id="IPR036791">
    <property type="entry name" value="Ribosomal_bL9_C_sf"/>
</dbReference>
<dbReference type="InterPro" id="IPR020070">
    <property type="entry name" value="Ribosomal_bL9_N"/>
</dbReference>
<keyword evidence="2 7" id="KW-0699">rRNA-binding</keyword>
<feature type="region of interest" description="Disordered" evidence="8">
    <location>
        <begin position="157"/>
        <end position="206"/>
    </location>
</feature>
<evidence type="ECO:0000313" key="11">
    <source>
        <dbReference type="Proteomes" id="UP001268683"/>
    </source>
</evidence>
<dbReference type="GO" id="GO:0006412">
    <property type="term" value="P:translation"/>
    <property type="evidence" value="ECO:0007669"/>
    <property type="project" value="UniProtKB-UniRule"/>
</dbReference>
<evidence type="ECO:0000256" key="1">
    <source>
        <dbReference type="ARBA" id="ARBA00010605"/>
    </source>
</evidence>
<evidence type="ECO:0000256" key="3">
    <source>
        <dbReference type="ARBA" id="ARBA00022884"/>
    </source>
</evidence>
<dbReference type="PANTHER" id="PTHR21368">
    <property type="entry name" value="50S RIBOSOMAL PROTEIN L9"/>
    <property type="match status" value="1"/>
</dbReference>
<dbReference type="Gene3D" id="3.40.5.10">
    <property type="entry name" value="Ribosomal protein L9, N-terminal domain"/>
    <property type="match status" value="1"/>
</dbReference>
<keyword evidence="5 7" id="KW-0687">Ribonucleoprotein</keyword>
<dbReference type="GO" id="GO:1990904">
    <property type="term" value="C:ribonucleoprotein complex"/>
    <property type="evidence" value="ECO:0007669"/>
    <property type="project" value="UniProtKB-KW"/>
</dbReference>
<organism evidence="10 11">
    <name type="scientific">Temperatibacter marinus</name>
    <dbReference type="NCBI Taxonomy" id="1456591"/>
    <lineage>
        <taxon>Bacteria</taxon>
        <taxon>Pseudomonadati</taxon>
        <taxon>Pseudomonadota</taxon>
        <taxon>Alphaproteobacteria</taxon>
        <taxon>Kordiimonadales</taxon>
        <taxon>Temperatibacteraceae</taxon>
        <taxon>Temperatibacter</taxon>
    </lineage>
</organism>
<dbReference type="GO" id="GO:0003735">
    <property type="term" value="F:structural constituent of ribosome"/>
    <property type="evidence" value="ECO:0007669"/>
    <property type="project" value="InterPro"/>
</dbReference>
<keyword evidence="11" id="KW-1185">Reference proteome</keyword>
<dbReference type="Pfam" id="PF03948">
    <property type="entry name" value="Ribosomal_L9_C"/>
    <property type="match status" value="1"/>
</dbReference>
<evidence type="ECO:0000256" key="2">
    <source>
        <dbReference type="ARBA" id="ARBA00022730"/>
    </source>
</evidence>
<dbReference type="Gene3D" id="3.10.430.100">
    <property type="entry name" value="Ribosomal protein L9, C-terminal domain"/>
    <property type="match status" value="1"/>
</dbReference>
<evidence type="ECO:0000256" key="7">
    <source>
        <dbReference type="HAMAP-Rule" id="MF_00503"/>
    </source>
</evidence>
<dbReference type="Proteomes" id="UP001268683">
    <property type="component" value="Chromosome"/>
</dbReference>
<dbReference type="Pfam" id="PF01281">
    <property type="entry name" value="Ribosomal_L9_N"/>
    <property type="match status" value="1"/>
</dbReference>
<dbReference type="RefSeq" id="WP_310798191.1">
    <property type="nucleotide sequence ID" value="NZ_CP123872.1"/>
</dbReference>
<name>A0AA52ECV4_9PROT</name>
<dbReference type="KEGG" id="tmk:QGN29_12425"/>
<dbReference type="SUPFAM" id="SSF55653">
    <property type="entry name" value="Ribosomal protein L9 C-domain"/>
    <property type="match status" value="1"/>
</dbReference>
<feature type="compositionally biased region" description="Acidic residues" evidence="8">
    <location>
        <begin position="165"/>
        <end position="206"/>
    </location>
</feature>
<proteinExistence type="inferred from homology"/>
<dbReference type="GO" id="GO:0019843">
    <property type="term" value="F:rRNA binding"/>
    <property type="evidence" value="ECO:0007669"/>
    <property type="project" value="UniProtKB-UniRule"/>
</dbReference>
<dbReference type="HAMAP" id="MF_00503">
    <property type="entry name" value="Ribosomal_bL9"/>
    <property type="match status" value="1"/>
</dbReference>
<keyword evidence="3 7" id="KW-0694">RNA-binding</keyword>
<protein>
    <recommendedName>
        <fullName evidence="6 7">Large ribosomal subunit protein bL9</fullName>
    </recommendedName>
</protein>
<dbReference type="InterPro" id="IPR036935">
    <property type="entry name" value="Ribosomal_bL9_N_sf"/>
</dbReference>
<feature type="domain" description="Ribosomal protein L9" evidence="9">
    <location>
        <begin position="13"/>
        <end position="40"/>
    </location>
</feature>
<dbReference type="AlphaFoldDB" id="A0AA52ECV4"/>
<evidence type="ECO:0000313" key="10">
    <source>
        <dbReference type="EMBL" id="WND02355.1"/>
    </source>
</evidence>
<evidence type="ECO:0000256" key="5">
    <source>
        <dbReference type="ARBA" id="ARBA00023274"/>
    </source>
</evidence>
<evidence type="ECO:0000256" key="8">
    <source>
        <dbReference type="SAM" id="MobiDB-lite"/>
    </source>
</evidence>
<dbReference type="InterPro" id="IPR020594">
    <property type="entry name" value="Ribosomal_bL9_bac/chp"/>
</dbReference>
<dbReference type="EMBL" id="CP123872">
    <property type="protein sequence ID" value="WND02355.1"/>
    <property type="molecule type" value="Genomic_DNA"/>
</dbReference>
<keyword evidence="4 7" id="KW-0689">Ribosomal protein</keyword>
<dbReference type="GO" id="GO:0005840">
    <property type="term" value="C:ribosome"/>
    <property type="evidence" value="ECO:0007669"/>
    <property type="project" value="UniProtKB-KW"/>
</dbReference>
<sequence length="206" mass="22411">MQVILLERVEKLGQMGDEVSVKNGYARNFLLPQGKALRATETNKKFFETQKAQLEADNLKRKEEAEAVAAKAEGAKVIMIRAAGESGQLYGSVTSRDIAEALADAGITISRSQVSLDRAIKTIGLHEIKIVLHPEVAITVTVNIARSSEEADVQFETGGAVVKEDDFESDFESSFGDEDEDEAAEDASDEEASEEEAEEEAEEAKE</sequence>